<keyword evidence="2" id="KW-1185">Reference proteome</keyword>
<proteinExistence type="predicted"/>
<accession>A0A9J6A5G6</accession>
<evidence type="ECO:0000313" key="1">
    <source>
        <dbReference type="EMBL" id="KAG5619436.1"/>
    </source>
</evidence>
<name>A0A9J6A5G6_SOLCO</name>
<evidence type="ECO:0000313" key="2">
    <source>
        <dbReference type="Proteomes" id="UP000824120"/>
    </source>
</evidence>
<comment type="caution">
    <text evidence="1">The sequence shown here is derived from an EMBL/GenBank/DDBJ whole genome shotgun (WGS) entry which is preliminary data.</text>
</comment>
<dbReference type="Proteomes" id="UP000824120">
    <property type="component" value="Chromosome 3"/>
</dbReference>
<organism evidence="1 2">
    <name type="scientific">Solanum commersonii</name>
    <name type="common">Commerson's wild potato</name>
    <name type="synonym">Commerson's nightshade</name>
    <dbReference type="NCBI Taxonomy" id="4109"/>
    <lineage>
        <taxon>Eukaryota</taxon>
        <taxon>Viridiplantae</taxon>
        <taxon>Streptophyta</taxon>
        <taxon>Embryophyta</taxon>
        <taxon>Tracheophyta</taxon>
        <taxon>Spermatophyta</taxon>
        <taxon>Magnoliopsida</taxon>
        <taxon>eudicotyledons</taxon>
        <taxon>Gunneridae</taxon>
        <taxon>Pentapetalae</taxon>
        <taxon>asterids</taxon>
        <taxon>lamiids</taxon>
        <taxon>Solanales</taxon>
        <taxon>Solanaceae</taxon>
        <taxon>Solanoideae</taxon>
        <taxon>Solaneae</taxon>
        <taxon>Solanum</taxon>
    </lineage>
</organism>
<protein>
    <submittedName>
        <fullName evidence="1">Uncharacterized protein</fullName>
    </submittedName>
</protein>
<reference evidence="1 2" key="1">
    <citation type="submission" date="2020-09" db="EMBL/GenBank/DDBJ databases">
        <title>De no assembly of potato wild relative species, Solanum commersonii.</title>
        <authorList>
            <person name="Cho K."/>
        </authorList>
    </citation>
    <scope>NUCLEOTIDE SEQUENCE [LARGE SCALE GENOMIC DNA]</scope>
    <source>
        <strain evidence="1">LZ3.2</strain>
        <tissue evidence="1">Leaf</tissue>
    </source>
</reference>
<dbReference type="AlphaFoldDB" id="A0A9J6A5G6"/>
<sequence>MEFTNGPIHELQWIRNDKVKLKHLDNPLSAKQGLTPACLGLKRNCCCCRVKILVKANSRKDTVTKRNVLQSSCKDLNKAKQGMHRTAQRTIVTHTYHRIQKCNLQQEHKP</sequence>
<gene>
    <name evidence="1" type="ORF">H5410_019260</name>
</gene>
<dbReference type="EMBL" id="JACXVP010000003">
    <property type="protein sequence ID" value="KAG5619436.1"/>
    <property type="molecule type" value="Genomic_DNA"/>
</dbReference>